<dbReference type="WBParaSite" id="nRc.2.0.1.t43418-RA">
    <property type="protein sequence ID" value="nRc.2.0.1.t43418-RA"/>
    <property type="gene ID" value="nRc.2.0.1.g43418"/>
</dbReference>
<dbReference type="Proteomes" id="UP000887565">
    <property type="component" value="Unplaced"/>
</dbReference>
<accession>A0A915L0Z0</accession>
<feature type="compositionally biased region" description="Polar residues" evidence="1">
    <location>
        <begin position="79"/>
        <end position="104"/>
    </location>
</feature>
<evidence type="ECO:0000313" key="2">
    <source>
        <dbReference type="Proteomes" id="UP000887565"/>
    </source>
</evidence>
<sequence length="131" mass="14933">EDLNDHFSVELKEIDKIFDCFRSKLTIYNEASASKVLKIMDPSSENRMKILSNIRHRKAERAKKRVPLCYQKLALSMNTESPTNHGVKNSEEASVQSSSRTGVKNHNCDMEQDSPMPEILDKIQSRPVINA</sequence>
<feature type="region of interest" description="Disordered" evidence="1">
    <location>
        <begin position="79"/>
        <end position="131"/>
    </location>
</feature>
<evidence type="ECO:0000256" key="1">
    <source>
        <dbReference type="SAM" id="MobiDB-lite"/>
    </source>
</evidence>
<name>A0A915L0Z0_ROMCU</name>
<reference evidence="3" key="1">
    <citation type="submission" date="2022-11" db="UniProtKB">
        <authorList>
            <consortium name="WormBaseParasite"/>
        </authorList>
    </citation>
    <scope>IDENTIFICATION</scope>
</reference>
<organism evidence="2 3">
    <name type="scientific">Romanomermis culicivorax</name>
    <name type="common">Nematode worm</name>
    <dbReference type="NCBI Taxonomy" id="13658"/>
    <lineage>
        <taxon>Eukaryota</taxon>
        <taxon>Metazoa</taxon>
        <taxon>Ecdysozoa</taxon>
        <taxon>Nematoda</taxon>
        <taxon>Enoplea</taxon>
        <taxon>Dorylaimia</taxon>
        <taxon>Mermithida</taxon>
        <taxon>Mermithoidea</taxon>
        <taxon>Mermithidae</taxon>
        <taxon>Romanomermis</taxon>
    </lineage>
</organism>
<evidence type="ECO:0000313" key="3">
    <source>
        <dbReference type="WBParaSite" id="nRc.2.0.1.t43418-RA"/>
    </source>
</evidence>
<keyword evidence="2" id="KW-1185">Reference proteome</keyword>
<proteinExistence type="predicted"/>
<dbReference type="AlphaFoldDB" id="A0A915L0Z0"/>
<protein>
    <submittedName>
        <fullName evidence="3">Uncharacterized protein</fullName>
    </submittedName>
</protein>